<dbReference type="Gene3D" id="1.20.59.10">
    <property type="entry name" value="Chorismate mutase"/>
    <property type="match status" value="1"/>
</dbReference>
<feature type="domain" description="Chorismate mutase" evidence="4">
    <location>
        <begin position="35"/>
        <end position="127"/>
    </location>
</feature>
<evidence type="ECO:0000313" key="5">
    <source>
        <dbReference type="EMBL" id="KAB8038773.1"/>
    </source>
</evidence>
<sequence>MKKTILSFLLVLSFPSVYACSDHESASNNIKHEKTEKCEDLNCVRKHIDEINKEIISLLAKRMEYVNLAGEIKLKNNIATAYDKKRSDHVVDTAEEFGKSKGLPEGFTKSVFQVIVDKSAENEQKNMDQVKVKK</sequence>
<dbReference type="PROSITE" id="PS51257">
    <property type="entry name" value="PROKAR_LIPOPROTEIN"/>
    <property type="match status" value="1"/>
</dbReference>
<dbReference type="SUPFAM" id="SSF48600">
    <property type="entry name" value="Chorismate mutase II"/>
    <property type="match status" value="1"/>
</dbReference>
<dbReference type="PANTHER" id="PTHR38041:SF1">
    <property type="entry name" value="CHORISMATE MUTASE"/>
    <property type="match status" value="1"/>
</dbReference>
<evidence type="ECO:0000259" key="4">
    <source>
        <dbReference type="PROSITE" id="PS51168"/>
    </source>
</evidence>
<evidence type="ECO:0000256" key="1">
    <source>
        <dbReference type="ARBA" id="ARBA00012404"/>
    </source>
</evidence>
<keyword evidence="2" id="KW-0413">Isomerase</keyword>
<protein>
    <recommendedName>
        <fullName evidence="1">chorismate mutase</fullName>
        <ecNumber evidence="1">5.4.99.5</ecNumber>
    </recommendedName>
</protein>
<keyword evidence="3" id="KW-0732">Signal</keyword>
<dbReference type="OrthoDB" id="6198144at2"/>
<dbReference type="EC" id="5.4.99.5" evidence="1"/>
<evidence type="ECO:0000256" key="3">
    <source>
        <dbReference type="SAM" id="SignalP"/>
    </source>
</evidence>
<accession>A0A6N6VWD3</accession>
<dbReference type="GO" id="GO:0009697">
    <property type="term" value="P:salicylic acid biosynthetic process"/>
    <property type="evidence" value="ECO:0007669"/>
    <property type="project" value="TreeGrafter"/>
</dbReference>
<dbReference type="SMART" id="SM00830">
    <property type="entry name" value="CM_2"/>
    <property type="match status" value="1"/>
</dbReference>
<dbReference type="RefSeq" id="WP_153420090.1">
    <property type="nucleotide sequence ID" value="NZ_WFLM01000003.1"/>
</dbReference>
<dbReference type="Proteomes" id="UP000437748">
    <property type="component" value="Unassembled WGS sequence"/>
</dbReference>
<dbReference type="InterPro" id="IPR036979">
    <property type="entry name" value="CM_dom_sf"/>
</dbReference>
<proteinExistence type="predicted"/>
<organism evidence="5 6">
    <name type="scientific">Silvanigrella paludirubra</name>
    <dbReference type="NCBI Taxonomy" id="2499159"/>
    <lineage>
        <taxon>Bacteria</taxon>
        <taxon>Pseudomonadati</taxon>
        <taxon>Bdellovibrionota</taxon>
        <taxon>Oligoflexia</taxon>
        <taxon>Silvanigrellales</taxon>
        <taxon>Silvanigrellaceae</taxon>
        <taxon>Silvanigrella</taxon>
    </lineage>
</organism>
<dbReference type="InterPro" id="IPR051331">
    <property type="entry name" value="Chorismate_mutase-related"/>
</dbReference>
<dbReference type="InterPro" id="IPR036263">
    <property type="entry name" value="Chorismate_II_sf"/>
</dbReference>
<evidence type="ECO:0000313" key="6">
    <source>
        <dbReference type="Proteomes" id="UP000437748"/>
    </source>
</evidence>
<feature type="signal peptide" evidence="3">
    <location>
        <begin position="1"/>
        <end position="19"/>
    </location>
</feature>
<dbReference type="GO" id="GO:0004106">
    <property type="term" value="F:chorismate mutase activity"/>
    <property type="evidence" value="ECO:0007669"/>
    <property type="project" value="UniProtKB-EC"/>
</dbReference>
<evidence type="ECO:0000256" key="2">
    <source>
        <dbReference type="ARBA" id="ARBA00023235"/>
    </source>
</evidence>
<feature type="chain" id="PRO_5027095616" description="chorismate mutase" evidence="3">
    <location>
        <begin position="20"/>
        <end position="134"/>
    </location>
</feature>
<comment type="caution">
    <text evidence="5">The sequence shown here is derived from an EMBL/GenBank/DDBJ whole genome shotgun (WGS) entry which is preliminary data.</text>
</comment>
<gene>
    <name evidence="5" type="ORF">GCL60_07880</name>
</gene>
<dbReference type="PROSITE" id="PS51168">
    <property type="entry name" value="CHORISMATE_MUT_2"/>
    <property type="match status" value="1"/>
</dbReference>
<name>A0A6N6VWD3_9BACT</name>
<dbReference type="PANTHER" id="PTHR38041">
    <property type="entry name" value="CHORISMATE MUTASE"/>
    <property type="match status" value="1"/>
</dbReference>
<dbReference type="AlphaFoldDB" id="A0A6N6VWD3"/>
<dbReference type="GO" id="GO:0046417">
    <property type="term" value="P:chorismate metabolic process"/>
    <property type="evidence" value="ECO:0007669"/>
    <property type="project" value="InterPro"/>
</dbReference>
<dbReference type="InterPro" id="IPR002701">
    <property type="entry name" value="CM_II_prokaryot"/>
</dbReference>
<dbReference type="Pfam" id="PF01817">
    <property type="entry name" value="CM_2"/>
    <property type="match status" value="1"/>
</dbReference>
<keyword evidence="6" id="KW-1185">Reference proteome</keyword>
<dbReference type="EMBL" id="WFLM01000003">
    <property type="protein sequence ID" value="KAB8038773.1"/>
    <property type="molecule type" value="Genomic_DNA"/>
</dbReference>
<reference evidence="5 6" key="1">
    <citation type="submission" date="2019-10" db="EMBL/GenBank/DDBJ databases">
        <title>New species of Slilvanegrellaceae.</title>
        <authorList>
            <person name="Pitt A."/>
            <person name="Hahn M.W."/>
        </authorList>
    </citation>
    <scope>NUCLEOTIDE SEQUENCE [LARGE SCALE GENOMIC DNA]</scope>
    <source>
        <strain evidence="5 6">SP-Ram-0.45-NSY-1</strain>
    </source>
</reference>